<dbReference type="AlphaFoldDB" id="A0A8I6XVP7"/>
<evidence type="ECO:0000313" key="2">
    <source>
        <dbReference type="Proteomes" id="UP000011116"/>
    </source>
</evidence>
<keyword evidence="2" id="KW-1185">Reference proteome</keyword>
<proteinExistence type="predicted"/>
<evidence type="ECO:0000313" key="1">
    <source>
        <dbReference type="EnsemblPlants" id="HORVU.MOREX.r3.3HG0239600.1.CDS1"/>
    </source>
</evidence>
<dbReference type="Proteomes" id="UP000011116">
    <property type="component" value="Chromosome 3H"/>
</dbReference>
<reference evidence="1" key="2">
    <citation type="submission" date="2020-10" db="EMBL/GenBank/DDBJ databases">
        <authorList>
            <person name="Scholz U."/>
            <person name="Mascher M."/>
            <person name="Fiebig A."/>
        </authorList>
    </citation>
    <scope>NUCLEOTIDE SEQUENCE [LARGE SCALE GENOMIC DNA]</scope>
    <source>
        <strain evidence="1">cv. Morex</strain>
    </source>
</reference>
<gene>
    <name evidence="1" type="primary">LOC123439532</name>
</gene>
<dbReference type="Gramene" id="HORVU.MOREX.r2.3HG0198790.1">
    <property type="protein sequence ID" value="HORVU.MOREX.r2.3HG0198790.1.CDS.1"/>
    <property type="gene ID" value="HORVU.MOREX.r2.3HG0198790"/>
</dbReference>
<dbReference type="EnsemblPlants" id="HORVU.MOREX.r3.3HG0239600.1">
    <property type="protein sequence ID" value="HORVU.MOREX.r3.3HG0239600.1.CDS1"/>
    <property type="gene ID" value="HORVU.MOREX.r3.3HG0239600"/>
</dbReference>
<name>A0A8I6XVP7_HORVV</name>
<organism evidence="1 2">
    <name type="scientific">Hordeum vulgare subsp. vulgare</name>
    <name type="common">Domesticated barley</name>
    <dbReference type="NCBI Taxonomy" id="112509"/>
    <lineage>
        <taxon>Eukaryota</taxon>
        <taxon>Viridiplantae</taxon>
        <taxon>Streptophyta</taxon>
        <taxon>Embryophyta</taxon>
        <taxon>Tracheophyta</taxon>
        <taxon>Spermatophyta</taxon>
        <taxon>Magnoliopsida</taxon>
        <taxon>Liliopsida</taxon>
        <taxon>Poales</taxon>
        <taxon>Poaceae</taxon>
        <taxon>BOP clade</taxon>
        <taxon>Pooideae</taxon>
        <taxon>Triticodae</taxon>
        <taxon>Triticeae</taxon>
        <taxon>Hordeinae</taxon>
        <taxon>Hordeum</taxon>
    </lineage>
</organism>
<sequence>MENKFSWWLSTKPIQSTPQIQDQLLIFSYATHTINPFHPSTNPMQTISLYNHASFCLRLDFFYGQLRSVHVEHSLVEGGDAVGRHALGDQPRSWLVRPWLHQYARRDVVQVREGHDVRRRSPAVVDLGEPEPRPVRHQQRPVVRRDLIRVHVAVGPGLPGRPPPELGRHPPLTVLDDLHHVRDGGAGHLARGRRDAHDVVAVTVEPGAGALERGVQEGAGVHGEAEVDGGVWLEARRAGAALPRLGHKHLERRAPGAGVLRVVLALEVVDVVRGDVHGEILEPPGPRGARQAADDGAGRVRDGLAAPLRLHRQTFDAAAAAGELTDGGHELSGSRTVGDGVAEAEADDEAAAGEGGDLDEQDEPALVLLLGGRGREQLVLGDHHGVLQVLHVLERAAGRGLREPDAAALAATVDLQQPPFLREPQAAGERVVVDKSLRQSPLNGPGRASVVAADKMPVKSRLEDVQRLDERHLGGVAVEPGQAERADRRGFGRCHQALHHPVDGLVHGRHCNQAARTECSWRERKK</sequence>
<reference evidence="2" key="1">
    <citation type="journal article" date="2012" name="Nature">
        <title>A physical, genetic and functional sequence assembly of the barley genome.</title>
        <authorList>
            <consortium name="The International Barley Genome Sequencing Consortium"/>
            <person name="Mayer K.F."/>
            <person name="Waugh R."/>
            <person name="Brown J.W."/>
            <person name="Schulman A."/>
            <person name="Langridge P."/>
            <person name="Platzer M."/>
            <person name="Fincher G.B."/>
            <person name="Muehlbauer G.J."/>
            <person name="Sato K."/>
            <person name="Close T.J."/>
            <person name="Wise R.P."/>
            <person name="Stein N."/>
        </authorList>
    </citation>
    <scope>NUCLEOTIDE SEQUENCE [LARGE SCALE GENOMIC DNA]</scope>
    <source>
        <strain evidence="2">cv. Morex</strain>
    </source>
</reference>
<dbReference type="Gramene" id="HORVU.MOREX.r3.3HG0239600.1">
    <property type="protein sequence ID" value="HORVU.MOREX.r3.3HG0239600.1.CDS1"/>
    <property type="gene ID" value="HORVU.MOREX.r3.3HG0239600"/>
</dbReference>
<accession>A0A8I6XVP7</accession>
<reference evidence="1" key="3">
    <citation type="submission" date="2022-01" db="UniProtKB">
        <authorList>
            <consortium name="EnsemblPlants"/>
        </authorList>
    </citation>
    <scope>IDENTIFICATION</scope>
    <source>
        <strain evidence="1">subsp. vulgare</strain>
    </source>
</reference>
<protein>
    <submittedName>
        <fullName evidence="1">Uncharacterized protein</fullName>
    </submittedName>
</protein>